<accession>A0ABS6I3C8</accession>
<comment type="caution">
    <text evidence="6">The sequence shown here is derived from an EMBL/GenBank/DDBJ whole genome shotgun (WGS) entry which is preliminary data.</text>
</comment>
<dbReference type="RefSeq" id="WP_216923692.1">
    <property type="nucleotide sequence ID" value="NZ_JAHOPC010000002.1"/>
</dbReference>
<sequence length="556" mass="61972">MSLPNVVWISTHDINPDLGCYSGIWPGAEYALTPNLDRLAAEGARFDLAFASAPVCAPARSAILTGCHPAAIGTMHMRTKAVPPPEVRLLPEIFRRAGYYCTNNSFTDFQVDVPPVVFDECSPTAHWRNRPGADTPFFAMFHGMTTHESQIYLDEESFEQATPNVAAHRRHQTATAPLPPYYPDTEVFRRAWARYADLITEMDQWAGNILGQLEEDGLTGNTLVVFWSDHGKGMPRAKRWATEAGLRVPLLLRWPEVIHPGTVRTDPVQTMDLAPTMLQAAGLDVPAHMHGKPLLEPDGSFKDRPNDYIFGGRDRMDESEDTSRTVRDSQYRYVRNFHPDRSPMPHIDYPDHTATWSELRRLRGEEARQLACGEQPSLLSDLQRSLVAASKPAEELYDLKHDPHEARNLAHEPRQAETLHRLRAALQAWQNDIHDLGMMPEQQLLDSWRPHGQAPVTAAPTLSVTAEGVAANCATPGASIGWTSLPKQAEVPRRLMDRVTGSPAEDGRIWNLYTAPVVPNEGTSLRFKAWRLGFAPSDESTAEATMAGLRTGTKHQ</sequence>
<feature type="domain" description="Sulfatase N-terminal" evidence="5">
    <location>
        <begin position="4"/>
        <end position="100"/>
    </location>
</feature>
<dbReference type="EMBL" id="JAHOPC010000002">
    <property type="protein sequence ID" value="MBU8865862.1"/>
    <property type="molecule type" value="Genomic_DNA"/>
</dbReference>
<gene>
    <name evidence="6" type="ORF">KSW38_06105</name>
</gene>
<keyword evidence="3" id="KW-0378">Hydrolase</keyword>
<evidence type="ECO:0000256" key="1">
    <source>
        <dbReference type="ARBA" id="ARBA00008779"/>
    </source>
</evidence>
<feature type="domain" description="Sulfatase N-terminal" evidence="5">
    <location>
        <begin position="134"/>
        <end position="282"/>
    </location>
</feature>
<evidence type="ECO:0000256" key="3">
    <source>
        <dbReference type="ARBA" id="ARBA00022801"/>
    </source>
</evidence>
<name>A0ABS6I3C8_9MICC</name>
<dbReference type="PANTHER" id="PTHR42693">
    <property type="entry name" value="ARYLSULFATASE FAMILY MEMBER"/>
    <property type="match status" value="1"/>
</dbReference>
<dbReference type="PROSITE" id="PS00523">
    <property type="entry name" value="SULFATASE_1"/>
    <property type="match status" value="1"/>
</dbReference>
<dbReference type="InterPro" id="IPR024607">
    <property type="entry name" value="Sulfatase_CS"/>
</dbReference>
<dbReference type="Pfam" id="PF00884">
    <property type="entry name" value="Sulfatase"/>
    <property type="match status" value="2"/>
</dbReference>
<dbReference type="PANTHER" id="PTHR42693:SF53">
    <property type="entry name" value="ENDO-4-O-SULFATASE"/>
    <property type="match status" value="1"/>
</dbReference>
<dbReference type="InterPro" id="IPR050738">
    <property type="entry name" value="Sulfatase"/>
</dbReference>
<keyword evidence="4" id="KW-0106">Calcium</keyword>
<evidence type="ECO:0000313" key="7">
    <source>
        <dbReference type="Proteomes" id="UP000824166"/>
    </source>
</evidence>
<evidence type="ECO:0000256" key="2">
    <source>
        <dbReference type="ARBA" id="ARBA00022723"/>
    </source>
</evidence>
<dbReference type="Proteomes" id="UP000824166">
    <property type="component" value="Unassembled WGS sequence"/>
</dbReference>
<dbReference type="InterPro" id="IPR000917">
    <property type="entry name" value="Sulfatase_N"/>
</dbReference>
<organism evidence="6 7">
    <name type="scientific">Paenarthrobacter aromaticivorans</name>
    <dbReference type="NCBI Taxonomy" id="2849150"/>
    <lineage>
        <taxon>Bacteria</taxon>
        <taxon>Bacillati</taxon>
        <taxon>Actinomycetota</taxon>
        <taxon>Actinomycetes</taxon>
        <taxon>Micrococcales</taxon>
        <taxon>Micrococcaceae</taxon>
        <taxon>Paenarthrobacter</taxon>
    </lineage>
</organism>
<evidence type="ECO:0000313" key="6">
    <source>
        <dbReference type="EMBL" id="MBU8865862.1"/>
    </source>
</evidence>
<evidence type="ECO:0000259" key="5">
    <source>
        <dbReference type="Pfam" id="PF00884"/>
    </source>
</evidence>
<comment type="similarity">
    <text evidence="1">Belongs to the sulfatase family.</text>
</comment>
<reference evidence="6 7" key="1">
    <citation type="submission" date="2021-06" db="EMBL/GenBank/DDBJ databases">
        <authorList>
            <person name="Jeong J.W."/>
        </authorList>
    </citation>
    <scope>NUCLEOTIDE SEQUENCE [LARGE SCALE GENOMIC DNA]</scope>
    <source>
        <strain evidence="6 7">MMS21-TAE1-1</strain>
    </source>
</reference>
<dbReference type="CDD" id="cd16027">
    <property type="entry name" value="SGSH"/>
    <property type="match status" value="1"/>
</dbReference>
<proteinExistence type="inferred from homology"/>
<keyword evidence="7" id="KW-1185">Reference proteome</keyword>
<protein>
    <submittedName>
        <fullName evidence="6">Sulfatase</fullName>
    </submittedName>
</protein>
<evidence type="ECO:0000256" key="4">
    <source>
        <dbReference type="ARBA" id="ARBA00022837"/>
    </source>
</evidence>
<keyword evidence="2" id="KW-0479">Metal-binding</keyword>